<proteinExistence type="predicted"/>
<dbReference type="Pfam" id="PF00078">
    <property type="entry name" value="RVT_1"/>
    <property type="match status" value="1"/>
</dbReference>
<dbReference type="InterPro" id="IPR000477">
    <property type="entry name" value="RT_dom"/>
</dbReference>
<protein>
    <recommendedName>
        <fullName evidence="1">Reverse transcriptase domain-containing protein</fullName>
    </recommendedName>
</protein>
<sequence>MPFQATILQNLRGKKAMGGFDLTPNRVMQGHVDSALYVQSTNEECYKDLLYKNMLIWIDGIFVYADTVEVYVDALESLFDRVTQYGFKLSPAKTKLLTNQVKWCGRIISGNVKQDPGRIEHQCAIPYPTNPGELQQIVCAVNWLRDAMIEYAQNVDPLQQCLTKALDCKGKKKRIASGVQLELTDGEK</sequence>
<evidence type="ECO:0000313" key="3">
    <source>
        <dbReference type="Proteomes" id="UP000469452"/>
    </source>
</evidence>
<dbReference type="AlphaFoldDB" id="A0A6A5A6H1"/>
<dbReference type="VEuPathDB" id="FungiDB:H257_18091"/>
<organism evidence="2 3">
    <name type="scientific">Aphanomyces astaci</name>
    <name type="common">Crayfish plague agent</name>
    <dbReference type="NCBI Taxonomy" id="112090"/>
    <lineage>
        <taxon>Eukaryota</taxon>
        <taxon>Sar</taxon>
        <taxon>Stramenopiles</taxon>
        <taxon>Oomycota</taxon>
        <taxon>Saprolegniomycetes</taxon>
        <taxon>Saprolegniales</taxon>
        <taxon>Verrucalvaceae</taxon>
        <taxon>Aphanomyces</taxon>
    </lineage>
</organism>
<gene>
    <name evidence="2" type="ORF">AaE_010041</name>
</gene>
<evidence type="ECO:0000259" key="1">
    <source>
        <dbReference type="PROSITE" id="PS50878"/>
    </source>
</evidence>
<dbReference type="EMBL" id="VJMI01016009">
    <property type="protein sequence ID" value="KAF0721523.1"/>
    <property type="molecule type" value="Genomic_DNA"/>
</dbReference>
<dbReference type="InterPro" id="IPR051320">
    <property type="entry name" value="Viral_Replic_Matur_Polypro"/>
</dbReference>
<feature type="domain" description="Reverse transcriptase" evidence="1">
    <location>
        <begin position="1"/>
        <end position="108"/>
    </location>
</feature>
<evidence type="ECO:0000313" key="2">
    <source>
        <dbReference type="EMBL" id="KAF0721523.1"/>
    </source>
</evidence>
<dbReference type="PROSITE" id="PS50878">
    <property type="entry name" value="RT_POL"/>
    <property type="match status" value="1"/>
</dbReference>
<accession>A0A6A5A6H1</accession>
<reference evidence="2 3" key="1">
    <citation type="submission" date="2019-06" db="EMBL/GenBank/DDBJ databases">
        <title>Genomics analysis of Aphanomyces spp. identifies a new class of oomycete effector associated with host adaptation.</title>
        <authorList>
            <person name="Gaulin E."/>
        </authorList>
    </citation>
    <scope>NUCLEOTIDE SEQUENCE [LARGE SCALE GENOMIC DNA]</scope>
    <source>
        <strain evidence="2 3">E</strain>
    </source>
</reference>
<dbReference type="Proteomes" id="UP000469452">
    <property type="component" value="Unassembled WGS sequence"/>
</dbReference>
<dbReference type="InterPro" id="IPR043502">
    <property type="entry name" value="DNA/RNA_pol_sf"/>
</dbReference>
<name>A0A6A5A6H1_APHAT</name>
<dbReference type="PANTHER" id="PTHR33064:SF37">
    <property type="entry name" value="RIBONUCLEASE H"/>
    <property type="match status" value="1"/>
</dbReference>
<dbReference type="InterPro" id="IPR043128">
    <property type="entry name" value="Rev_trsase/Diguanyl_cyclase"/>
</dbReference>
<comment type="caution">
    <text evidence="2">The sequence shown here is derived from an EMBL/GenBank/DDBJ whole genome shotgun (WGS) entry which is preliminary data.</text>
</comment>
<dbReference type="SUPFAM" id="SSF56672">
    <property type="entry name" value="DNA/RNA polymerases"/>
    <property type="match status" value="1"/>
</dbReference>
<dbReference type="PANTHER" id="PTHR33064">
    <property type="entry name" value="POL PROTEIN"/>
    <property type="match status" value="1"/>
</dbReference>
<dbReference type="Gene3D" id="3.30.70.270">
    <property type="match status" value="1"/>
</dbReference>